<proteinExistence type="predicted"/>
<keyword evidence="3" id="KW-0732">Signal</keyword>
<dbReference type="PANTHER" id="PTHR19328">
    <property type="entry name" value="HEDGEHOG-INTERACTING PROTEIN"/>
    <property type="match status" value="1"/>
</dbReference>
<reference evidence="5 6" key="1">
    <citation type="submission" date="2015-05" db="EMBL/GenBank/DDBJ databases">
        <title>Distinctive expansion of gene families associated with plant cell wall degradation and secondary metabolism in the genomes of grapevine trunk pathogens.</title>
        <authorList>
            <person name="Lawrence D.P."/>
            <person name="Travadon R."/>
            <person name="Rolshausen P.E."/>
            <person name="Baumgartner K."/>
        </authorList>
    </citation>
    <scope>NUCLEOTIDE SEQUENCE [LARGE SCALE GENOMIC DNA]</scope>
    <source>
        <strain evidence="5">DA912</strain>
    </source>
</reference>
<feature type="transmembrane region" description="Helical" evidence="2">
    <location>
        <begin position="494"/>
        <end position="514"/>
    </location>
</feature>
<sequence>MDFSRPSQLPNMTMKPLSLLAAFAALFGNTTLCTAQSATSAASACPTVLTPSYEAPVVGSGWTAQLIATGLTKPRSLTFDQSGALLVVQQGSGIVRLTLTDNGGTCLAVNDTSTVVENSDVGVSCSKILNHAVQLSADGRTLYASTSNEVFRWPYDAAAGTVGDSETLVTNMSNSGHVSRTLLLSRKADNTLLVSRGSAENLDFGAAQSDSGISQVRAFDISNLPEGRPYNYPSEGRLMGWGLRNSVGVAEHPATGGIYSVENSADQIERSGTDIHQDNPGEEMNYHGFLNDSTQDQGGNYGYPDCFALWGTDNFPDKGNMTVGSQFVLNPTDTLNDTTCAQDHVPPRLTFQAHTAPLDMVFNSNGTTAYITFHGSWDRTEPAGYVLSSVQFDGNTGTPVAQPDSNSAAADVLSNADLSRCPDSCFRPVGLAWDGQGRLFMSSDSTGEIYVLQQFEMSATGGTETGTGTLVTPTSSTNPNFAPRSGRNQPGGEAIFLTGLAVALSVVCGLFLTVA</sequence>
<dbReference type="InterPro" id="IPR054539">
    <property type="entry name" value="Beta-prop_PDH"/>
</dbReference>
<dbReference type="Proteomes" id="UP000034680">
    <property type="component" value="Unassembled WGS sequence"/>
</dbReference>
<feature type="signal peptide" evidence="3">
    <location>
        <begin position="1"/>
        <end position="35"/>
    </location>
</feature>
<feature type="region of interest" description="Disordered" evidence="1">
    <location>
        <begin position="462"/>
        <end position="486"/>
    </location>
</feature>
<evidence type="ECO:0000313" key="5">
    <source>
        <dbReference type="EMBL" id="KKY38782.1"/>
    </source>
</evidence>
<feature type="domain" description="Pyrroloquinoline quinone-dependent pyranose dehydrogenase beta-propeller" evidence="4">
    <location>
        <begin position="57"/>
        <end position="454"/>
    </location>
</feature>
<dbReference type="PANTHER" id="PTHR19328:SF53">
    <property type="entry name" value="MEMBRANE PROTEIN"/>
    <property type="match status" value="1"/>
</dbReference>
<dbReference type="AlphaFoldDB" id="A0A0G2FX65"/>
<evidence type="ECO:0000256" key="3">
    <source>
        <dbReference type="SAM" id="SignalP"/>
    </source>
</evidence>
<protein>
    <submittedName>
        <fullName evidence="5">Putative soluble quinoprotein glucose dehydrogenase</fullName>
    </submittedName>
</protein>
<feature type="compositionally biased region" description="Low complexity" evidence="1">
    <location>
        <begin position="462"/>
        <end position="477"/>
    </location>
</feature>
<dbReference type="STRING" id="1214573.A0A0G2FX65"/>
<keyword evidence="2" id="KW-0472">Membrane</keyword>
<dbReference type="Pfam" id="PF22807">
    <property type="entry name" value="TrAA12"/>
    <property type="match status" value="1"/>
</dbReference>
<keyword evidence="2" id="KW-1133">Transmembrane helix</keyword>
<evidence type="ECO:0000313" key="6">
    <source>
        <dbReference type="Proteomes" id="UP000034680"/>
    </source>
</evidence>
<gene>
    <name evidence="5" type="ORF">UCDDA912_g01218</name>
</gene>
<keyword evidence="2" id="KW-0812">Transmembrane</keyword>
<dbReference type="Gene3D" id="2.120.10.30">
    <property type="entry name" value="TolB, C-terminal domain"/>
    <property type="match status" value="1"/>
</dbReference>
<dbReference type="EMBL" id="LCUC01000047">
    <property type="protein sequence ID" value="KKY38782.1"/>
    <property type="molecule type" value="Genomic_DNA"/>
</dbReference>
<dbReference type="SUPFAM" id="SSF50952">
    <property type="entry name" value="Soluble quinoprotein glucose dehydrogenase"/>
    <property type="match status" value="1"/>
</dbReference>
<evidence type="ECO:0000256" key="2">
    <source>
        <dbReference type="SAM" id="Phobius"/>
    </source>
</evidence>
<evidence type="ECO:0000256" key="1">
    <source>
        <dbReference type="SAM" id="MobiDB-lite"/>
    </source>
</evidence>
<accession>A0A0G2FX65</accession>
<evidence type="ECO:0000259" key="4">
    <source>
        <dbReference type="Pfam" id="PF22807"/>
    </source>
</evidence>
<reference evidence="5 6" key="2">
    <citation type="submission" date="2015-05" db="EMBL/GenBank/DDBJ databases">
        <authorList>
            <person name="Morales-Cruz A."/>
            <person name="Amrine K.C."/>
            <person name="Cantu D."/>
        </authorList>
    </citation>
    <scope>NUCLEOTIDE SEQUENCE [LARGE SCALE GENOMIC DNA]</scope>
    <source>
        <strain evidence="5">DA912</strain>
    </source>
</reference>
<name>A0A0G2FX65_9PEZI</name>
<dbReference type="InterPro" id="IPR011042">
    <property type="entry name" value="6-blade_b-propeller_TolB-like"/>
</dbReference>
<feature type="chain" id="PRO_5002544297" evidence="3">
    <location>
        <begin position="36"/>
        <end position="515"/>
    </location>
</feature>
<dbReference type="InterPro" id="IPR011041">
    <property type="entry name" value="Quinoprot_gluc/sorb_DH_b-prop"/>
</dbReference>
<keyword evidence="6" id="KW-1185">Reference proteome</keyword>
<dbReference type="OrthoDB" id="507128at2759"/>
<organism evidence="5 6">
    <name type="scientific">Diaporthe ampelina</name>
    <dbReference type="NCBI Taxonomy" id="1214573"/>
    <lineage>
        <taxon>Eukaryota</taxon>
        <taxon>Fungi</taxon>
        <taxon>Dikarya</taxon>
        <taxon>Ascomycota</taxon>
        <taxon>Pezizomycotina</taxon>
        <taxon>Sordariomycetes</taxon>
        <taxon>Sordariomycetidae</taxon>
        <taxon>Diaporthales</taxon>
        <taxon>Diaporthaceae</taxon>
        <taxon>Diaporthe</taxon>
    </lineage>
</organism>
<comment type="caution">
    <text evidence="5">The sequence shown here is derived from an EMBL/GenBank/DDBJ whole genome shotgun (WGS) entry which is preliminary data.</text>
</comment>